<keyword evidence="1" id="KW-1185">Reference proteome</keyword>
<organism evidence="1 2">
    <name type="scientific">Globodera rostochiensis</name>
    <name type="common">Golden nematode worm</name>
    <name type="synonym">Heterodera rostochiensis</name>
    <dbReference type="NCBI Taxonomy" id="31243"/>
    <lineage>
        <taxon>Eukaryota</taxon>
        <taxon>Metazoa</taxon>
        <taxon>Ecdysozoa</taxon>
        <taxon>Nematoda</taxon>
        <taxon>Chromadorea</taxon>
        <taxon>Rhabditida</taxon>
        <taxon>Tylenchina</taxon>
        <taxon>Tylenchomorpha</taxon>
        <taxon>Tylenchoidea</taxon>
        <taxon>Heteroderidae</taxon>
        <taxon>Heteroderinae</taxon>
        <taxon>Globodera</taxon>
    </lineage>
</organism>
<evidence type="ECO:0000313" key="2">
    <source>
        <dbReference type="WBParaSite" id="Gr19_v10_g4125.t3"/>
    </source>
</evidence>
<protein>
    <submittedName>
        <fullName evidence="2">BZIP domain-containing protein</fullName>
    </submittedName>
</protein>
<sequence>MEGNHSCRLFMCIFYSPQLQKQFKTIAPPPPLLLQSIQLLLSSRQQPAGECQWPSLLQDWTDAVHYLFFAKWHF</sequence>
<proteinExistence type="predicted"/>
<dbReference type="Proteomes" id="UP000887572">
    <property type="component" value="Unplaced"/>
</dbReference>
<dbReference type="AlphaFoldDB" id="A0A914HTQ0"/>
<dbReference type="WBParaSite" id="Gr19_v10_g4125.t3">
    <property type="protein sequence ID" value="Gr19_v10_g4125.t3"/>
    <property type="gene ID" value="Gr19_v10_g4125"/>
</dbReference>
<accession>A0A914HTQ0</accession>
<evidence type="ECO:0000313" key="1">
    <source>
        <dbReference type="Proteomes" id="UP000887572"/>
    </source>
</evidence>
<name>A0A914HTQ0_GLORO</name>
<reference evidence="2" key="1">
    <citation type="submission" date="2022-11" db="UniProtKB">
        <authorList>
            <consortium name="WormBaseParasite"/>
        </authorList>
    </citation>
    <scope>IDENTIFICATION</scope>
</reference>